<proteinExistence type="predicted"/>
<dbReference type="EMBL" id="JAPZVI010000013">
    <property type="protein sequence ID" value="MCZ8403158.1"/>
    <property type="molecule type" value="Genomic_DNA"/>
</dbReference>
<comment type="caution">
    <text evidence="1">The sequence shown here is derived from an EMBL/GenBank/DDBJ whole genome shotgun (WGS) entry which is preliminary data.</text>
</comment>
<organism evidence="1 2">
    <name type="scientific">Alcaligenes xylosoxydans xylosoxydans</name>
    <name type="common">Achromobacter xylosoxidans</name>
    <dbReference type="NCBI Taxonomy" id="85698"/>
    <lineage>
        <taxon>Bacteria</taxon>
        <taxon>Pseudomonadati</taxon>
        <taxon>Pseudomonadota</taxon>
        <taxon>Betaproteobacteria</taxon>
        <taxon>Burkholderiales</taxon>
        <taxon>Alcaligenaceae</taxon>
        <taxon>Achromobacter</taxon>
    </lineage>
</organism>
<reference evidence="1" key="1">
    <citation type="submission" date="2022-12" db="EMBL/GenBank/DDBJ databases">
        <authorList>
            <person name="Voronina O.L."/>
            <person name="Kunda M.S."/>
            <person name="Ryzhova N."/>
            <person name="Aksenova E.I."/>
        </authorList>
    </citation>
    <scope>NUCLEOTIDE SEQUENCE</scope>
    <source>
        <strain evidence="1">SCCH136:Ach223948</strain>
    </source>
</reference>
<dbReference type="RefSeq" id="WP_054437520.1">
    <property type="nucleotide sequence ID" value="NZ_CYTI01000003.1"/>
</dbReference>
<evidence type="ECO:0000313" key="2">
    <source>
        <dbReference type="Proteomes" id="UP001141992"/>
    </source>
</evidence>
<dbReference type="Proteomes" id="UP001141992">
    <property type="component" value="Unassembled WGS sequence"/>
</dbReference>
<sequence length="152" mass="17080">MSITISLGWSGFGYKRGTLFGHADGAPLQILKLGLISVVRFNSLRPAAGFGEFLAANIQLDEFLAERRPQVRQRLRRAERKAAARAKAEVADQVEYWRACYQEQQELASAQQHRIFQLEATIKGLSSLVATDPNRRPFADVANPAFHHFPYP</sequence>
<evidence type="ECO:0000313" key="1">
    <source>
        <dbReference type="EMBL" id="MCZ8403158.1"/>
    </source>
</evidence>
<protein>
    <submittedName>
        <fullName evidence="1">Uncharacterized protein</fullName>
    </submittedName>
</protein>
<dbReference type="AlphaFoldDB" id="A0A9X3R5H5"/>
<name>A0A9X3R5H5_ALCXX</name>
<accession>A0A9X3R5H5</accession>
<gene>
    <name evidence="1" type="ORF">O9570_17025</name>
</gene>